<protein>
    <recommendedName>
        <fullName evidence="1">PH domain-containing protein</fullName>
    </recommendedName>
</protein>
<evidence type="ECO:0000313" key="2">
    <source>
        <dbReference type="EMBL" id="MET3731047.1"/>
    </source>
</evidence>
<dbReference type="EMBL" id="JBEPMO010000002">
    <property type="protein sequence ID" value="MET3731047.1"/>
    <property type="molecule type" value="Genomic_DNA"/>
</dbReference>
<evidence type="ECO:0000259" key="1">
    <source>
        <dbReference type="PROSITE" id="PS50003"/>
    </source>
</evidence>
<comment type="caution">
    <text evidence="2">The sequence shown here is derived from an EMBL/GenBank/DDBJ whole genome shotgun (WGS) entry which is preliminary data.</text>
</comment>
<reference evidence="2 3" key="1">
    <citation type="submission" date="2024-06" db="EMBL/GenBank/DDBJ databases">
        <title>Genomic Encyclopedia of Type Strains, Phase IV (KMG-IV): sequencing the most valuable type-strain genomes for metagenomic binning, comparative biology and taxonomic classification.</title>
        <authorList>
            <person name="Goeker M."/>
        </authorList>
    </citation>
    <scope>NUCLEOTIDE SEQUENCE [LARGE SCALE GENOMIC DNA]</scope>
    <source>
        <strain evidence="2 3">DSM 29388</strain>
    </source>
</reference>
<feature type="domain" description="PH" evidence="1">
    <location>
        <begin position="1"/>
        <end position="13"/>
    </location>
</feature>
<accession>A0ABV2LTV1</accession>
<proteinExistence type="predicted"/>
<dbReference type="InterPro" id="IPR001849">
    <property type="entry name" value="PH_domain"/>
</dbReference>
<evidence type="ECO:0000313" key="3">
    <source>
        <dbReference type="Proteomes" id="UP001549146"/>
    </source>
</evidence>
<name>A0ABV2LTV1_9FLAO</name>
<sequence>MNSWLESLEEVVEASFLNQFDEIYYLNSKLLVDESKLDQIVADQKLAEFLSKEDPESEADVLDFFLLVNDDTQSVVVLLSPFDLFTDESIFKIYENLEEDLSVVPTIEVVM</sequence>
<organism evidence="2 3">
    <name type="scientific">Moheibacter stercoris</name>
    <dbReference type="NCBI Taxonomy" id="1628251"/>
    <lineage>
        <taxon>Bacteria</taxon>
        <taxon>Pseudomonadati</taxon>
        <taxon>Bacteroidota</taxon>
        <taxon>Flavobacteriia</taxon>
        <taxon>Flavobacteriales</taxon>
        <taxon>Weeksellaceae</taxon>
        <taxon>Moheibacter</taxon>
    </lineage>
</organism>
<dbReference type="RefSeq" id="WP_354506939.1">
    <property type="nucleotide sequence ID" value="NZ_JBEPMO010000002.1"/>
</dbReference>
<gene>
    <name evidence="2" type="ORF">ABID46_000606</name>
</gene>
<keyword evidence="3" id="KW-1185">Reference proteome</keyword>
<dbReference type="PROSITE" id="PS50003">
    <property type="entry name" value="PH_DOMAIN"/>
    <property type="match status" value="1"/>
</dbReference>
<dbReference type="Proteomes" id="UP001549146">
    <property type="component" value="Unassembled WGS sequence"/>
</dbReference>